<dbReference type="EMBL" id="HACG01024736">
    <property type="protein sequence ID" value="CEK71601.1"/>
    <property type="molecule type" value="Transcribed_RNA"/>
</dbReference>
<name>A0A0B6ZUU4_9EUPU</name>
<feature type="transmembrane region" description="Helical" evidence="6">
    <location>
        <begin position="350"/>
        <end position="371"/>
    </location>
</feature>
<dbReference type="AlphaFoldDB" id="A0A0B6ZUU4"/>
<feature type="transmembrane region" description="Helical" evidence="6">
    <location>
        <begin position="383"/>
        <end position="404"/>
    </location>
</feature>
<dbReference type="InterPro" id="IPR005828">
    <property type="entry name" value="MFS_sugar_transport-like"/>
</dbReference>
<evidence type="ECO:0000256" key="6">
    <source>
        <dbReference type="SAM" id="Phobius"/>
    </source>
</evidence>
<gene>
    <name evidence="8" type="primary">ORF79067</name>
    <name evidence="9" type="synonym">ORF79074</name>
</gene>
<comment type="subcellular location">
    <subcellularLocation>
        <location evidence="1">Membrane</location>
        <topology evidence="1">Multi-pass membrane protein</topology>
    </subcellularLocation>
</comment>
<evidence type="ECO:0000256" key="1">
    <source>
        <dbReference type="ARBA" id="ARBA00004141"/>
    </source>
</evidence>
<dbReference type="Pfam" id="PF00083">
    <property type="entry name" value="Sugar_tr"/>
    <property type="match status" value="1"/>
</dbReference>
<evidence type="ECO:0000259" key="7">
    <source>
        <dbReference type="PROSITE" id="PS50850"/>
    </source>
</evidence>
<dbReference type="InterPro" id="IPR005829">
    <property type="entry name" value="Sugar_transporter_CS"/>
</dbReference>
<dbReference type="InterPro" id="IPR036259">
    <property type="entry name" value="MFS_trans_sf"/>
</dbReference>
<proteinExistence type="predicted"/>
<feature type="transmembrane region" description="Helical" evidence="6">
    <location>
        <begin position="231"/>
        <end position="250"/>
    </location>
</feature>
<evidence type="ECO:0000256" key="5">
    <source>
        <dbReference type="SAM" id="MobiDB-lite"/>
    </source>
</evidence>
<feature type="transmembrane region" description="Helical" evidence="6">
    <location>
        <begin position="410"/>
        <end position="432"/>
    </location>
</feature>
<dbReference type="Gene3D" id="1.20.1250.20">
    <property type="entry name" value="MFS general substrate transporter like domains"/>
    <property type="match status" value="1"/>
</dbReference>
<feature type="transmembrane region" description="Helical" evidence="6">
    <location>
        <begin position="444"/>
        <end position="466"/>
    </location>
</feature>
<reference evidence="8" key="1">
    <citation type="submission" date="2014-12" db="EMBL/GenBank/DDBJ databases">
        <title>Insight into the proteome of Arion vulgaris.</title>
        <authorList>
            <person name="Aradska J."/>
            <person name="Bulat T."/>
            <person name="Smidak R."/>
            <person name="Sarate P."/>
            <person name="Gangsoo J."/>
            <person name="Sialana F."/>
            <person name="Bilban M."/>
            <person name="Lubec G."/>
        </authorList>
    </citation>
    <scope>NUCLEOTIDE SEQUENCE</scope>
    <source>
        <tissue evidence="8">Skin</tissue>
    </source>
</reference>
<dbReference type="PROSITE" id="PS50850">
    <property type="entry name" value="MFS"/>
    <property type="match status" value="1"/>
</dbReference>
<dbReference type="PROSITE" id="PS00217">
    <property type="entry name" value="SUGAR_TRANSPORT_2"/>
    <property type="match status" value="1"/>
</dbReference>
<feature type="transmembrane region" description="Helical" evidence="6">
    <location>
        <begin position="148"/>
        <end position="166"/>
    </location>
</feature>
<keyword evidence="3 6" id="KW-1133">Transmembrane helix</keyword>
<keyword evidence="2 6" id="KW-0812">Transmembrane</keyword>
<feature type="transmembrane region" description="Helical" evidence="6">
    <location>
        <begin position="172"/>
        <end position="195"/>
    </location>
</feature>
<dbReference type="InterPro" id="IPR020846">
    <property type="entry name" value="MFS_dom"/>
</dbReference>
<feature type="transmembrane region" description="Helical" evidence="6">
    <location>
        <begin position="472"/>
        <end position="491"/>
    </location>
</feature>
<sequence length="709" mass="78398">MNLADILKDIGNEGLFQIVALLTLAMPKLPIQWSMTMMSYASYAPEWCCVPKDVQVDSSCELSILSFSQNASTPSYRKTHESCQLNSTECSRRMFMSSDGASTAVTEWDLVCDQQWVGSALSSIQMGGVMVGAFISGSLSDLFGRKKVHFSAILIHALLNLGAGFSNSWIMFAVFRFFIGAAIGAYLVVHVPYILEFVSARWRVVPASLPFAAIGASLLPFAAWLLPDWRWMHFICAILCTPFLLGYFFLPESMRWLTVKGKVEEAAKVVNQIAKMNKQDYDPEKCLKKIQKIAEREKQLKEKGKKYSYLNVYKGWKMARLTLTLQFVWFTTSLVSYGIILGISTLSGNVYLNMFLVEAVEIPFIMATYYFSNCIGRRYTALIYFSLGTISALLALIFHLVPSVPNRDTAITVMCICCRTFVAGAAAVFIVVSTEVYPTVIRTLGYGAANTAAKVGGVIAPFIINMDSIPTVSYTIMFSTCLLCVGAVLSLNETKNMLMEDTLDKDGSKSSLLSSVSGSGEGKPHSRKHSSQPRIIIDLDTDLIHHRSYSEFEDDDSDEENNDVQLVTEEKSVMELSHLLGQRHQMYDPGLASSGWQEASPIKSGHIASQNDIDKHGGVTHTSDKQISSNSSIINSNNAFVEDVGTDIQQYKILHQSQSGSGDNSPAVVNSYHTNMQAGRGSISGQVNIEDNRGKQVVRERDAKFAREY</sequence>
<feature type="transmembrane region" description="Helical" evidence="6">
    <location>
        <begin position="207"/>
        <end position="225"/>
    </location>
</feature>
<evidence type="ECO:0000256" key="2">
    <source>
        <dbReference type="ARBA" id="ARBA00022692"/>
    </source>
</evidence>
<feature type="transmembrane region" description="Helical" evidence="6">
    <location>
        <begin position="323"/>
        <end position="344"/>
    </location>
</feature>
<dbReference type="SUPFAM" id="SSF103473">
    <property type="entry name" value="MFS general substrate transporter"/>
    <property type="match status" value="1"/>
</dbReference>
<keyword evidence="4 6" id="KW-0472">Membrane</keyword>
<evidence type="ECO:0000256" key="3">
    <source>
        <dbReference type="ARBA" id="ARBA00022989"/>
    </source>
</evidence>
<protein>
    <recommendedName>
        <fullName evidence="7">Major facilitator superfamily (MFS) profile domain-containing protein</fullName>
    </recommendedName>
</protein>
<feature type="domain" description="Major facilitator superfamily (MFS) profile" evidence="7">
    <location>
        <begin position="20"/>
        <end position="496"/>
    </location>
</feature>
<dbReference type="PANTHER" id="PTHR24064">
    <property type="entry name" value="SOLUTE CARRIER FAMILY 22 MEMBER"/>
    <property type="match status" value="1"/>
</dbReference>
<dbReference type="GO" id="GO:0016020">
    <property type="term" value="C:membrane"/>
    <property type="evidence" value="ECO:0007669"/>
    <property type="project" value="UniProtKB-SubCell"/>
</dbReference>
<feature type="compositionally biased region" description="Low complexity" evidence="5">
    <location>
        <begin position="509"/>
        <end position="518"/>
    </location>
</feature>
<evidence type="ECO:0000313" key="8">
    <source>
        <dbReference type="EMBL" id="CEK71601.1"/>
    </source>
</evidence>
<organism evidence="8">
    <name type="scientific">Arion vulgaris</name>
    <dbReference type="NCBI Taxonomy" id="1028688"/>
    <lineage>
        <taxon>Eukaryota</taxon>
        <taxon>Metazoa</taxon>
        <taxon>Spiralia</taxon>
        <taxon>Lophotrochozoa</taxon>
        <taxon>Mollusca</taxon>
        <taxon>Gastropoda</taxon>
        <taxon>Heterobranchia</taxon>
        <taxon>Euthyneura</taxon>
        <taxon>Panpulmonata</taxon>
        <taxon>Eupulmonata</taxon>
        <taxon>Stylommatophora</taxon>
        <taxon>Helicina</taxon>
        <taxon>Arionoidea</taxon>
        <taxon>Arionidae</taxon>
        <taxon>Arion</taxon>
    </lineage>
</organism>
<accession>A0A0B6ZUU4</accession>
<dbReference type="EMBL" id="HACG01024737">
    <property type="protein sequence ID" value="CEK71602.1"/>
    <property type="molecule type" value="Transcribed_RNA"/>
</dbReference>
<dbReference type="GO" id="GO:0022857">
    <property type="term" value="F:transmembrane transporter activity"/>
    <property type="evidence" value="ECO:0007669"/>
    <property type="project" value="InterPro"/>
</dbReference>
<evidence type="ECO:0000313" key="9">
    <source>
        <dbReference type="EMBL" id="CEK71602.1"/>
    </source>
</evidence>
<feature type="region of interest" description="Disordered" evidence="5">
    <location>
        <begin position="505"/>
        <end position="532"/>
    </location>
</feature>
<evidence type="ECO:0000256" key="4">
    <source>
        <dbReference type="ARBA" id="ARBA00023136"/>
    </source>
</evidence>